<dbReference type="InterPro" id="IPR053006">
    <property type="entry name" value="Meiosis_regulatory"/>
</dbReference>
<dbReference type="PANTHER" id="PTHR28094">
    <property type="entry name" value="MEIOTICALLY UP-REGULATED GENE 113 PROTEIN"/>
    <property type="match status" value="1"/>
</dbReference>
<evidence type="ECO:0000313" key="2">
    <source>
        <dbReference type="EMBL" id="KAL2815389.1"/>
    </source>
</evidence>
<dbReference type="Pfam" id="PF10544">
    <property type="entry name" value="T5orf172"/>
    <property type="match status" value="1"/>
</dbReference>
<sequence>MRSSTDTDDRTIISDAIPPTTGKILSDALPTFASVDFGGPAPLLTLAHKGKHIQPKEEARKNIQALKVRLNCEQTKCGSHTKTTGKPCRVSLKTHEIVAANAMIESLIHLTQSSANLEDELSKLANIVHCRHHADRASVQRRVSDWIMAFPIGDGKAIPVISVAKQIGDILSNGASNRCLGNTIKGRRCQRGIGGQKVLNYQKTINEIVKPDTYLDDSELDFFLQVLRHNSFCYYHIRYQGAERVTNWRLMITNLRSKESIPSAGSDVFRTSKGDSQLASTASLHMGISIPSIVRRHSKSVSPDRYWPKAYDNSPFEIVTGPVDTDDHGSSFPEIQRSLCAPLNEKDQTKGYVYAYEVEGNKGFVKIGYTTKTVEERHNEWTFECNRLVLPIYPIDLHAAVAVPNVARVEALCHAELRHCHIRIYCPACLKQHIEWFQVSSAEAIALIQKWSNWMWMQSLPYQSSVDLASDTLALIKDEEKPAIDFKTSCGRNISTAAGYTRKLDDPAPLKQ</sequence>
<keyword evidence="3" id="KW-1185">Reference proteome</keyword>
<accession>A0ABR4HIT7</accession>
<evidence type="ECO:0000259" key="1">
    <source>
        <dbReference type="SMART" id="SM00974"/>
    </source>
</evidence>
<feature type="domain" description="Bacteriophage T5 Orf172 DNA-binding" evidence="1">
    <location>
        <begin position="359"/>
        <end position="451"/>
    </location>
</feature>
<comment type="caution">
    <text evidence="2">The sequence shown here is derived from an EMBL/GenBank/DDBJ whole genome shotgun (WGS) entry which is preliminary data.</text>
</comment>
<dbReference type="Proteomes" id="UP001610334">
    <property type="component" value="Unassembled WGS sequence"/>
</dbReference>
<reference evidence="2 3" key="1">
    <citation type="submission" date="2024-07" db="EMBL/GenBank/DDBJ databases">
        <title>Section-level genome sequencing and comparative genomics of Aspergillus sections Usti and Cavernicolus.</title>
        <authorList>
            <consortium name="Lawrence Berkeley National Laboratory"/>
            <person name="Nybo J.L."/>
            <person name="Vesth T.C."/>
            <person name="Theobald S."/>
            <person name="Frisvad J.C."/>
            <person name="Larsen T.O."/>
            <person name="Kjaerboelling I."/>
            <person name="Rothschild-Mancinelli K."/>
            <person name="Lyhne E.K."/>
            <person name="Kogle M.E."/>
            <person name="Barry K."/>
            <person name="Clum A."/>
            <person name="Na H."/>
            <person name="Ledsgaard L."/>
            <person name="Lin J."/>
            <person name="Lipzen A."/>
            <person name="Kuo A."/>
            <person name="Riley R."/>
            <person name="Mondo S."/>
            <person name="Labutti K."/>
            <person name="Haridas S."/>
            <person name="Pangalinan J."/>
            <person name="Salamov A.A."/>
            <person name="Simmons B.A."/>
            <person name="Magnuson J.K."/>
            <person name="Chen J."/>
            <person name="Drula E."/>
            <person name="Henrissat B."/>
            <person name="Wiebenga A."/>
            <person name="Lubbers R.J."/>
            <person name="Gomes A.C."/>
            <person name="Makela M.R."/>
            <person name="Stajich J."/>
            <person name="Grigoriev I.V."/>
            <person name="Mortensen U.H."/>
            <person name="De Vries R.P."/>
            <person name="Baker S.E."/>
            <person name="Andersen M.R."/>
        </authorList>
    </citation>
    <scope>NUCLEOTIDE SEQUENCE [LARGE SCALE GENOMIC DNA]</scope>
    <source>
        <strain evidence="2 3">CBS 588.65</strain>
    </source>
</reference>
<gene>
    <name evidence="2" type="ORF">BJX63DRAFT_442095</name>
</gene>
<dbReference type="PANTHER" id="PTHR28094:SF1">
    <property type="entry name" value="MEIOTICALLY UP-REGULATED GENE 113 PROTEIN"/>
    <property type="match status" value="1"/>
</dbReference>
<dbReference type="SMART" id="SM00974">
    <property type="entry name" value="T5orf172"/>
    <property type="match status" value="1"/>
</dbReference>
<organism evidence="2 3">
    <name type="scientific">Aspergillus granulosus</name>
    <dbReference type="NCBI Taxonomy" id="176169"/>
    <lineage>
        <taxon>Eukaryota</taxon>
        <taxon>Fungi</taxon>
        <taxon>Dikarya</taxon>
        <taxon>Ascomycota</taxon>
        <taxon>Pezizomycotina</taxon>
        <taxon>Eurotiomycetes</taxon>
        <taxon>Eurotiomycetidae</taxon>
        <taxon>Eurotiales</taxon>
        <taxon>Aspergillaceae</taxon>
        <taxon>Aspergillus</taxon>
        <taxon>Aspergillus subgen. Nidulantes</taxon>
    </lineage>
</organism>
<evidence type="ECO:0000313" key="3">
    <source>
        <dbReference type="Proteomes" id="UP001610334"/>
    </source>
</evidence>
<dbReference type="InterPro" id="IPR018306">
    <property type="entry name" value="Phage_T5_Orf172_DNA-bd"/>
</dbReference>
<name>A0ABR4HIT7_9EURO</name>
<dbReference type="EMBL" id="JBFXLT010000028">
    <property type="protein sequence ID" value="KAL2815389.1"/>
    <property type="molecule type" value="Genomic_DNA"/>
</dbReference>
<proteinExistence type="predicted"/>
<protein>
    <submittedName>
        <fullName evidence="2">T5orf172 domain-containing protein</fullName>
    </submittedName>
</protein>